<dbReference type="AlphaFoldDB" id="A0A0S3T2E7"/>
<organism evidence="1 2">
    <name type="scientific">Vigna angularis var. angularis</name>
    <dbReference type="NCBI Taxonomy" id="157739"/>
    <lineage>
        <taxon>Eukaryota</taxon>
        <taxon>Viridiplantae</taxon>
        <taxon>Streptophyta</taxon>
        <taxon>Embryophyta</taxon>
        <taxon>Tracheophyta</taxon>
        <taxon>Spermatophyta</taxon>
        <taxon>Magnoliopsida</taxon>
        <taxon>eudicotyledons</taxon>
        <taxon>Gunneridae</taxon>
        <taxon>Pentapetalae</taxon>
        <taxon>rosids</taxon>
        <taxon>fabids</taxon>
        <taxon>Fabales</taxon>
        <taxon>Fabaceae</taxon>
        <taxon>Papilionoideae</taxon>
        <taxon>50 kb inversion clade</taxon>
        <taxon>NPAAA clade</taxon>
        <taxon>indigoferoid/millettioid clade</taxon>
        <taxon>Phaseoleae</taxon>
        <taxon>Vigna</taxon>
    </lineage>
</organism>
<sequence length="81" mass="9558">MMVRELSLVESFRDLRLQFDLQPNIIKCCTLRISSDVYDRIREKQREDEELVKILNALGTDQAKEFNTGTDGLLRYMDRTC</sequence>
<accession>A0A0S3T2E7</accession>
<feature type="non-terminal residue" evidence="1">
    <location>
        <position position="81"/>
    </location>
</feature>
<proteinExistence type="predicted"/>
<protein>
    <submittedName>
        <fullName evidence="1">Uncharacterized protein</fullName>
    </submittedName>
</protein>
<name>A0A0S3T2E7_PHAAN</name>
<dbReference type="Proteomes" id="UP000291084">
    <property type="component" value="Chromosome 10"/>
</dbReference>
<evidence type="ECO:0000313" key="2">
    <source>
        <dbReference type="Proteomes" id="UP000291084"/>
    </source>
</evidence>
<gene>
    <name evidence="1" type="primary">Vigan.10G083000</name>
    <name evidence="1" type="ORF">VIGAN_10083000</name>
</gene>
<reference evidence="1 2" key="1">
    <citation type="journal article" date="2015" name="Sci. Rep.">
        <title>The power of single molecule real-time sequencing technology in the de novo assembly of a eukaryotic genome.</title>
        <authorList>
            <person name="Sakai H."/>
            <person name="Naito K."/>
            <person name="Ogiso-Tanaka E."/>
            <person name="Takahashi Y."/>
            <person name="Iseki K."/>
            <person name="Muto C."/>
            <person name="Satou K."/>
            <person name="Teruya K."/>
            <person name="Shiroma A."/>
            <person name="Shimoji M."/>
            <person name="Hirano T."/>
            <person name="Itoh T."/>
            <person name="Kaga A."/>
            <person name="Tomooka N."/>
        </authorList>
    </citation>
    <scope>NUCLEOTIDE SEQUENCE [LARGE SCALE GENOMIC DNA]</scope>
    <source>
        <strain evidence="2">cv. Shumari</strain>
    </source>
</reference>
<dbReference type="EMBL" id="AP015043">
    <property type="protein sequence ID" value="BAT99401.1"/>
    <property type="molecule type" value="Genomic_DNA"/>
</dbReference>
<keyword evidence="2" id="KW-1185">Reference proteome</keyword>
<evidence type="ECO:0000313" key="1">
    <source>
        <dbReference type="EMBL" id="BAT99401.1"/>
    </source>
</evidence>